<organism evidence="1">
    <name type="scientific">Haptolina ericina</name>
    <dbReference type="NCBI Taxonomy" id="156174"/>
    <lineage>
        <taxon>Eukaryota</taxon>
        <taxon>Haptista</taxon>
        <taxon>Haptophyta</taxon>
        <taxon>Prymnesiophyceae</taxon>
        <taxon>Prymnesiales</taxon>
        <taxon>Prymnesiaceae</taxon>
        <taxon>Haptolina</taxon>
    </lineage>
</organism>
<gene>
    <name evidence="1" type="ORF">HERI1096_LOCUS32267</name>
</gene>
<protein>
    <submittedName>
        <fullName evidence="1">Uncharacterized protein</fullName>
    </submittedName>
</protein>
<dbReference type="EMBL" id="HBHX01058482">
    <property type="protein sequence ID" value="CAE0138498.1"/>
    <property type="molecule type" value="Transcribed_RNA"/>
</dbReference>
<dbReference type="Gene3D" id="3.40.50.300">
    <property type="entry name" value="P-loop containing nucleotide triphosphate hydrolases"/>
    <property type="match status" value="1"/>
</dbReference>
<dbReference type="AlphaFoldDB" id="A0A7S3BMC1"/>
<reference evidence="1" key="1">
    <citation type="submission" date="2021-01" db="EMBL/GenBank/DDBJ databases">
        <authorList>
            <person name="Corre E."/>
            <person name="Pelletier E."/>
            <person name="Niang G."/>
            <person name="Scheremetjew M."/>
            <person name="Finn R."/>
            <person name="Kale V."/>
            <person name="Holt S."/>
            <person name="Cochrane G."/>
            <person name="Meng A."/>
            <person name="Brown T."/>
            <person name="Cohen L."/>
        </authorList>
    </citation>
    <scope>NUCLEOTIDE SEQUENCE</scope>
    <source>
        <strain evidence="1">CCMP281</strain>
    </source>
</reference>
<accession>A0A7S3BMC1</accession>
<evidence type="ECO:0000313" key="1">
    <source>
        <dbReference type="EMBL" id="CAE0138498.1"/>
    </source>
</evidence>
<proteinExistence type="predicted"/>
<dbReference type="InterPro" id="IPR027417">
    <property type="entry name" value="P-loop_NTPase"/>
</dbReference>
<sequence>MLRNFGPSPRVISLVSTDEDLRARLAQRRICSACSAPMYPPPEEMAAAAAAVAVTNSTPASQPAAHLYSHMVEGSCTDPSPIRRTLDGGSELAERWRVYHGQTIPLLEQLRSGQADVSEVKLASEPDETWERILEVATR</sequence>
<name>A0A7S3BMC1_9EUKA</name>